<evidence type="ECO:0000256" key="5">
    <source>
        <dbReference type="ARBA" id="ARBA00038047"/>
    </source>
</evidence>
<dbReference type="Pfam" id="PF01704">
    <property type="entry name" value="UDPGP"/>
    <property type="match status" value="1"/>
</dbReference>
<evidence type="ECO:0000256" key="1">
    <source>
        <dbReference type="ARBA" id="ARBA00001936"/>
    </source>
</evidence>
<evidence type="ECO:0000256" key="2">
    <source>
        <dbReference type="ARBA" id="ARBA00001946"/>
    </source>
</evidence>
<evidence type="ECO:0000256" key="7">
    <source>
        <dbReference type="ARBA" id="ARBA00048259"/>
    </source>
</evidence>
<accession>A0AAV1I438</accession>
<evidence type="ECO:0000256" key="3">
    <source>
        <dbReference type="ARBA" id="ARBA00022679"/>
    </source>
</evidence>
<keyword evidence="9" id="KW-1185">Reference proteome</keyword>
<dbReference type="PANTHER" id="PTHR11952">
    <property type="entry name" value="UDP- GLUCOSE PYROPHOSPHORYLASE"/>
    <property type="match status" value="1"/>
</dbReference>
<dbReference type="InterPro" id="IPR002618">
    <property type="entry name" value="UDPGP_fam"/>
</dbReference>
<organism evidence="8 9">
    <name type="scientific">Coccomyxa viridis</name>
    <dbReference type="NCBI Taxonomy" id="1274662"/>
    <lineage>
        <taxon>Eukaryota</taxon>
        <taxon>Viridiplantae</taxon>
        <taxon>Chlorophyta</taxon>
        <taxon>core chlorophytes</taxon>
        <taxon>Trebouxiophyceae</taxon>
        <taxon>Trebouxiophyceae incertae sedis</taxon>
        <taxon>Coccomyxaceae</taxon>
        <taxon>Coccomyxa</taxon>
    </lineage>
</organism>
<dbReference type="FunFam" id="3.90.550.10:FF:000091">
    <property type="entry name" value="UDP-sugar pyrophosphorylase"/>
    <property type="match status" value="1"/>
</dbReference>
<keyword evidence="3" id="KW-0808">Transferase</keyword>
<dbReference type="Gene3D" id="2.160.10.30">
    <property type="match status" value="1"/>
</dbReference>
<evidence type="ECO:0000256" key="4">
    <source>
        <dbReference type="ARBA" id="ARBA00022695"/>
    </source>
</evidence>
<proteinExistence type="inferred from homology"/>
<evidence type="ECO:0000313" key="9">
    <source>
        <dbReference type="Proteomes" id="UP001314263"/>
    </source>
</evidence>
<comment type="similarity">
    <text evidence="5">Belongs to the USP family.</text>
</comment>
<sequence>MLSRSVPVHSADAVRTFLVLGYLADFRLGQDTQEGITTGAGVGEATQSQMYRLRGNEALLDQEGIDLVQQLIDLGQEHLFDHWPAPGDDDDRKLALMEQLKQLNASYPGGLKAYITNAKRLLEASKAGENAFEGYVPSVPEGEKLDFGSRDFREFEEIGVEASREAAFVLVAGGLGERLGYSGIKIALPTDLARNACFLQLYMESILALQAKAGGNAQLPLAIMTSGDTHERTQKLLQDNAYFGMQPAQVTLLKQEKVACLSDSEAHLAVDKDNPFKLQTKPHGHGDVHSLLYGSGLLKKWVEAGVKWVAFFQDTNALVFRGLPAALGVSVKYGYDMNSLAVPRRAKEAIGGIAALRKPDGNTLTINVEYNLLDPLLRASGWADGDVNDDTGYSPYPGNINQLILKAESYLPALEKTQGIIAEFVNPKYKDDTRTAFKSSTRLECMMQDFPHGLPSDASVGFTVVNQVWAAYSPVKNSPPDAKAKVAAGAPSHSATTGELDIYQTNCRCLQMLGAQIGGPEQREFNSLQVEMWPRVSWSPSFALTFADLEAKVHGPSISISQDSALVIEGANIEVKSLELDGALVLQTSRKARLVVDGLKLHNRGWKWQALKAEKPMSEEQYIRGFLVCKREALHLVYDQDGTTVYPGPQIGAGAQQQTQGALTS</sequence>
<dbReference type="EMBL" id="CAUYUE010000006">
    <property type="protein sequence ID" value="CAK0780462.1"/>
    <property type="molecule type" value="Genomic_DNA"/>
</dbReference>
<dbReference type="EC" id="2.7.7.64" evidence="6"/>
<protein>
    <recommendedName>
        <fullName evidence="6">UTP-monosaccharide-1-phosphate uridylyltransferase</fullName>
        <ecNumber evidence="6">2.7.7.64</ecNumber>
    </recommendedName>
</protein>
<evidence type="ECO:0000313" key="8">
    <source>
        <dbReference type="EMBL" id="CAK0780462.1"/>
    </source>
</evidence>
<dbReference type="PANTHER" id="PTHR11952:SF9">
    <property type="entry name" value="UDP-SUGAR PYROPHOSPHORYLASE"/>
    <property type="match status" value="1"/>
</dbReference>
<dbReference type="FunFam" id="2.160.10.30:FF:000001">
    <property type="entry name" value="UDP-sugar pyrophosphorylase"/>
    <property type="match status" value="1"/>
</dbReference>
<dbReference type="GO" id="GO:0003977">
    <property type="term" value="F:UDP-N-acetylglucosamine diphosphorylase activity"/>
    <property type="evidence" value="ECO:0007669"/>
    <property type="project" value="TreeGrafter"/>
</dbReference>
<dbReference type="CDD" id="cd06424">
    <property type="entry name" value="UGGPase"/>
    <property type="match status" value="1"/>
</dbReference>
<keyword evidence="4" id="KW-0548">Nucleotidyltransferase</keyword>
<dbReference type="SUPFAM" id="SSF53448">
    <property type="entry name" value="Nucleotide-diphospho-sugar transferases"/>
    <property type="match status" value="1"/>
</dbReference>
<name>A0AAV1I438_9CHLO</name>
<evidence type="ECO:0000256" key="6">
    <source>
        <dbReference type="ARBA" id="ARBA00039080"/>
    </source>
</evidence>
<dbReference type="AlphaFoldDB" id="A0AAV1I438"/>
<dbReference type="Proteomes" id="UP001314263">
    <property type="component" value="Unassembled WGS sequence"/>
</dbReference>
<comment type="cofactor">
    <cofactor evidence="1">
        <name>Mn(2+)</name>
        <dbReference type="ChEBI" id="CHEBI:29035"/>
    </cofactor>
</comment>
<comment type="caution">
    <text evidence="8">The sequence shown here is derived from an EMBL/GenBank/DDBJ whole genome shotgun (WGS) entry which is preliminary data.</text>
</comment>
<gene>
    <name evidence="8" type="ORF">CVIRNUC_005061</name>
</gene>
<dbReference type="InterPro" id="IPR039741">
    <property type="entry name" value="UDP-sugar_pyrophosphorylase"/>
</dbReference>
<reference evidence="8 9" key="1">
    <citation type="submission" date="2023-10" db="EMBL/GenBank/DDBJ databases">
        <authorList>
            <person name="Maclean D."/>
            <person name="Macfadyen A."/>
        </authorList>
    </citation>
    <scope>NUCLEOTIDE SEQUENCE [LARGE SCALE GENOMIC DNA]</scope>
</reference>
<dbReference type="InterPro" id="IPR029044">
    <property type="entry name" value="Nucleotide-diphossugar_trans"/>
</dbReference>
<comment type="catalytic activity">
    <reaction evidence="7">
        <text>a monosaccharide 1-phosphate + UTP + H(+) = a UDP-monosaccharide + diphosphate</text>
        <dbReference type="Rhea" id="RHEA:13205"/>
        <dbReference type="ChEBI" id="CHEBI:15378"/>
        <dbReference type="ChEBI" id="CHEBI:33019"/>
        <dbReference type="ChEBI" id="CHEBI:46398"/>
        <dbReference type="ChEBI" id="CHEBI:140358"/>
        <dbReference type="ChEBI" id="CHEBI:140359"/>
        <dbReference type="EC" id="2.7.7.64"/>
    </reaction>
</comment>
<dbReference type="GO" id="GO:0006048">
    <property type="term" value="P:UDP-N-acetylglucosamine biosynthetic process"/>
    <property type="evidence" value="ECO:0007669"/>
    <property type="project" value="TreeGrafter"/>
</dbReference>
<dbReference type="Gene3D" id="3.90.550.10">
    <property type="entry name" value="Spore Coat Polysaccharide Biosynthesis Protein SpsA, Chain A"/>
    <property type="match status" value="1"/>
</dbReference>
<comment type="cofactor">
    <cofactor evidence="2">
        <name>Mg(2+)</name>
        <dbReference type="ChEBI" id="CHEBI:18420"/>
    </cofactor>
</comment>
<dbReference type="GO" id="GO:0051748">
    <property type="term" value="F:UTP-monosaccharide-1-phosphate uridylyltransferase activity"/>
    <property type="evidence" value="ECO:0007669"/>
    <property type="project" value="UniProtKB-EC"/>
</dbReference>